<dbReference type="Proteomes" id="UP000275078">
    <property type="component" value="Unassembled WGS sequence"/>
</dbReference>
<feature type="region of interest" description="Disordered" evidence="1">
    <location>
        <begin position="98"/>
        <end position="117"/>
    </location>
</feature>
<name>A0A3N4IV01_ASCIM</name>
<evidence type="ECO:0000256" key="1">
    <source>
        <dbReference type="SAM" id="MobiDB-lite"/>
    </source>
</evidence>
<evidence type="ECO:0000313" key="2">
    <source>
        <dbReference type="EMBL" id="RPA88101.1"/>
    </source>
</evidence>
<organism evidence="2 3">
    <name type="scientific">Ascobolus immersus RN42</name>
    <dbReference type="NCBI Taxonomy" id="1160509"/>
    <lineage>
        <taxon>Eukaryota</taxon>
        <taxon>Fungi</taxon>
        <taxon>Dikarya</taxon>
        <taxon>Ascomycota</taxon>
        <taxon>Pezizomycotina</taxon>
        <taxon>Pezizomycetes</taxon>
        <taxon>Pezizales</taxon>
        <taxon>Ascobolaceae</taxon>
        <taxon>Ascobolus</taxon>
    </lineage>
</organism>
<sequence length="530" mass="60948">MVRIPFELLNTSSKYTFNILKMTAVFGPSKVTLESSRAASASSPDFRFSKVLIYKTVESSLIITETSPLESAVQAQLLMVKYPTESLQYLFHSVSFKPHGPRSQQSSGTHQHRHEVRRTPRPLIMQGNVPEAPLPPWPFPIPIQKLHLTPPTTEAPLPPWPFPVPVPIQKLYLTPPTTTTPLFRLPNELLDLICLKIRPKKPERDKHLYNVYGSYYYGMHHNQTHTSRGQSLLSALHSTPPRLTCITARHLFPFITVYAPAHISNLQNLTPYTISQIRHISIFNITANPTKPNYRYHLHGLFTILRDWDNRGLVHRDLKVTIAVKVQCIGWKIPEKNPRNFQLRYQTPSCPYDWESYIYRPCLLWHPEPTYSNDATFAQVAAQFKTLELDFVFFEPGPPGTGTKRKSVVPVGFDDCGCDAEVKARIRLRRESIKCGVVRQKVEMGMVVGAEYHKPDWFNHEREQEWKEWGYDGSPGPVRGRRGDEVVYEKERVVGSAGTEWEVHLVERRERLEEVEVRERVEGLGMGDRE</sequence>
<gene>
    <name evidence="2" type="ORF">BJ508DRAFT_337414</name>
</gene>
<protein>
    <submittedName>
        <fullName evidence="2">Uncharacterized protein</fullName>
    </submittedName>
</protein>
<accession>A0A3N4IV01</accession>
<keyword evidence="3" id="KW-1185">Reference proteome</keyword>
<dbReference type="EMBL" id="ML119645">
    <property type="protein sequence ID" value="RPA88101.1"/>
    <property type="molecule type" value="Genomic_DNA"/>
</dbReference>
<dbReference type="AlphaFoldDB" id="A0A3N4IV01"/>
<reference evidence="2 3" key="1">
    <citation type="journal article" date="2018" name="Nat. Ecol. Evol.">
        <title>Pezizomycetes genomes reveal the molecular basis of ectomycorrhizal truffle lifestyle.</title>
        <authorList>
            <person name="Murat C."/>
            <person name="Payen T."/>
            <person name="Noel B."/>
            <person name="Kuo A."/>
            <person name="Morin E."/>
            <person name="Chen J."/>
            <person name="Kohler A."/>
            <person name="Krizsan K."/>
            <person name="Balestrini R."/>
            <person name="Da Silva C."/>
            <person name="Montanini B."/>
            <person name="Hainaut M."/>
            <person name="Levati E."/>
            <person name="Barry K.W."/>
            <person name="Belfiori B."/>
            <person name="Cichocki N."/>
            <person name="Clum A."/>
            <person name="Dockter R.B."/>
            <person name="Fauchery L."/>
            <person name="Guy J."/>
            <person name="Iotti M."/>
            <person name="Le Tacon F."/>
            <person name="Lindquist E.A."/>
            <person name="Lipzen A."/>
            <person name="Malagnac F."/>
            <person name="Mello A."/>
            <person name="Molinier V."/>
            <person name="Miyauchi S."/>
            <person name="Poulain J."/>
            <person name="Riccioni C."/>
            <person name="Rubini A."/>
            <person name="Sitrit Y."/>
            <person name="Splivallo R."/>
            <person name="Traeger S."/>
            <person name="Wang M."/>
            <person name="Zifcakova L."/>
            <person name="Wipf D."/>
            <person name="Zambonelli A."/>
            <person name="Paolocci F."/>
            <person name="Nowrousian M."/>
            <person name="Ottonello S."/>
            <person name="Baldrian P."/>
            <person name="Spatafora J.W."/>
            <person name="Henrissat B."/>
            <person name="Nagy L.G."/>
            <person name="Aury J.M."/>
            <person name="Wincker P."/>
            <person name="Grigoriev I.V."/>
            <person name="Bonfante P."/>
            <person name="Martin F.M."/>
        </authorList>
    </citation>
    <scope>NUCLEOTIDE SEQUENCE [LARGE SCALE GENOMIC DNA]</scope>
    <source>
        <strain evidence="2 3">RN42</strain>
    </source>
</reference>
<evidence type="ECO:0000313" key="3">
    <source>
        <dbReference type="Proteomes" id="UP000275078"/>
    </source>
</evidence>
<proteinExistence type="predicted"/>